<reference evidence="1 2" key="1">
    <citation type="submission" date="2021-01" db="EMBL/GenBank/DDBJ databases">
        <title>Carboxyliciviraga sp.nov., isolated from coastal sediments.</title>
        <authorList>
            <person name="Lu D."/>
            <person name="Zhang T."/>
        </authorList>
    </citation>
    <scope>NUCLEOTIDE SEQUENCE [LARGE SCALE GENOMIC DNA]</scope>
    <source>
        <strain evidence="1 2">N1Y132</strain>
    </source>
</reference>
<dbReference type="Proteomes" id="UP000605676">
    <property type="component" value="Unassembled WGS sequence"/>
</dbReference>
<sequence>MEDKLSIRVNIADRYYPLRIDRNDEERIRLAAKLINEKVLQYKQRYSDKDVQDFLAMATLQYVIKLLELENRHDVDPFIEMVRDLNEQLDNVLAERTDKVL</sequence>
<gene>
    <name evidence="1" type="ORF">JIV24_15295</name>
</gene>
<comment type="caution">
    <text evidence="1">The sequence shown here is derived from an EMBL/GenBank/DDBJ whole genome shotgun (WGS) entry which is preliminary data.</text>
</comment>
<dbReference type="GO" id="GO:0051301">
    <property type="term" value="P:cell division"/>
    <property type="evidence" value="ECO:0007669"/>
    <property type="project" value="UniProtKB-KW"/>
</dbReference>
<name>A0ABS1HM61_9BACT</name>
<evidence type="ECO:0000313" key="2">
    <source>
        <dbReference type="Proteomes" id="UP000605676"/>
    </source>
</evidence>
<dbReference type="EMBL" id="JAENRR010000040">
    <property type="protein sequence ID" value="MBK3518711.1"/>
    <property type="molecule type" value="Genomic_DNA"/>
</dbReference>
<keyword evidence="2" id="KW-1185">Reference proteome</keyword>
<dbReference type="SUPFAM" id="SSF102829">
    <property type="entry name" value="Cell division protein ZapA-like"/>
    <property type="match status" value="1"/>
</dbReference>
<protein>
    <submittedName>
        <fullName evidence="1">Cell division protein ZapA</fullName>
    </submittedName>
</protein>
<dbReference type="InterPro" id="IPR007838">
    <property type="entry name" value="Cell_div_ZapA-like"/>
</dbReference>
<accession>A0ABS1HM61</accession>
<keyword evidence="1" id="KW-0132">Cell division</keyword>
<evidence type="ECO:0000313" key="1">
    <source>
        <dbReference type="EMBL" id="MBK3518711.1"/>
    </source>
</evidence>
<proteinExistence type="predicted"/>
<keyword evidence="1" id="KW-0131">Cell cycle</keyword>
<dbReference type="InterPro" id="IPR036192">
    <property type="entry name" value="Cell_div_ZapA-like_sf"/>
</dbReference>
<dbReference type="Pfam" id="PF05164">
    <property type="entry name" value="ZapA"/>
    <property type="match status" value="1"/>
</dbReference>
<organism evidence="1 2">
    <name type="scientific">Carboxylicivirga marina</name>
    <dbReference type="NCBI Taxonomy" id="2800988"/>
    <lineage>
        <taxon>Bacteria</taxon>
        <taxon>Pseudomonadati</taxon>
        <taxon>Bacteroidota</taxon>
        <taxon>Bacteroidia</taxon>
        <taxon>Marinilabiliales</taxon>
        <taxon>Marinilabiliaceae</taxon>
        <taxon>Carboxylicivirga</taxon>
    </lineage>
</organism>
<dbReference type="RefSeq" id="WP_200465937.1">
    <property type="nucleotide sequence ID" value="NZ_JAENRR010000040.1"/>
</dbReference>